<evidence type="ECO:0000256" key="2">
    <source>
        <dbReference type="ARBA" id="ARBA00022763"/>
    </source>
</evidence>
<feature type="domain" description="Uracil-DNA glycosylase-like" evidence="6">
    <location>
        <begin position="53"/>
        <end position="215"/>
    </location>
</feature>
<dbReference type="SMART" id="SM00987">
    <property type="entry name" value="UreE_C"/>
    <property type="match status" value="1"/>
</dbReference>
<protein>
    <recommendedName>
        <fullName evidence="5">Uracil-DNA glycosylase</fullName>
        <shortName evidence="5">UDG</shortName>
        <ecNumber evidence="5">3.2.2.27</ecNumber>
    </recommendedName>
</protein>
<dbReference type="HAMAP" id="MF_00148">
    <property type="entry name" value="UDG"/>
    <property type="match status" value="1"/>
</dbReference>
<organism evidence="7 8">
    <name type="scientific">Ignelater luminosus</name>
    <name type="common">Cucubano</name>
    <name type="synonym">Pyrophorus luminosus</name>
    <dbReference type="NCBI Taxonomy" id="2038154"/>
    <lineage>
        <taxon>Eukaryota</taxon>
        <taxon>Metazoa</taxon>
        <taxon>Ecdysozoa</taxon>
        <taxon>Arthropoda</taxon>
        <taxon>Hexapoda</taxon>
        <taxon>Insecta</taxon>
        <taxon>Pterygota</taxon>
        <taxon>Neoptera</taxon>
        <taxon>Endopterygota</taxon>
        <taxon>Coleoptera</taxon>
        <taxon>Polyphaga</taxon>
        <taxon>Elateriformia</taxon>
        <taxon>Elateroidea</taxon>
        <taxon>Elateridae</taxon>
        <taxon>Agrypninae</taxon>
        <taxon>Pyrophorini</taxon>
        <taxon>Ignelater</taxon>
    </lineage>
</organism>
<comment type="similarity">
    <text evidence="1 5">Belongs to the uracil-DNA glycosylase (UDG) superfamily. UNG family.</text>
</comment>
<accession>A0A8K0CE57</accession>
<dbReference type="GO" id="GO:0005634">
    <property type="term" value="C:nucleus"/>
    <property type="evidence" value="ECO:0007669"/>
    <property type="project" value="UniProtKB-SubCell"/>
</dbReference>
<dbReference type="InterPro" id="IPR036895">
    <property type="entry name" value="Uracil-DNA_glycosylase-like_sf"/>
</dbReference>
<dbReference type="Gene3D" id="3.40.470.10">
    <property type="entry name" value="Uracil-DNA glycosylase-like domain"/>
    <property type="match status" value="1"/>
</dbReference>
<dbReference type="AlphaFoldDB" id="A0A8K0CE57"/>
<keyword evidence="3 5" id="KW-0378">Hydrolase</keyword>
<keyword evidence="4 5" id="KW-0234">DNA repair</keyword>
<evidence type="ECO:0000256" key="5">
    <source>
        <dbReference type="HAMAP-Rule" id="MF_03166"/>
    </source>
</evidence>
<comment type="caution">
    <text evidence="5">Lacks conserved residue(s) required for the propagation of feature annotation.</text>
</comment>
<dbReference type="PANTHER" id="PTHR11264:SF0">
    <property type="entry name" value="URACIL-DNA GLYCOSYLASE"/>
    <property type="match status" value="1"/>
</dbReference>
<comment type="subcellular location">
    <subcellularLocation>
        <location evidence="5">Mitochondrion</location>
    </subcellularLocation>
    <subcellularLocation>
        <location evidence="5">Nucleus</location>
    </subcellularLocation>
</comment>
<evidence type="ECO:0000313" key="7">
    <source>
        <dbReference type="EMBL" id="KAF2882100.1"/>
    </source>
</evidence>
<dbReference type="NCBIfam" id="TIGR00628">
    <property type="entry name" value="ung"/>
    <property type="match status" value="1"/>
</dbReference>
<dbReference type="GO" id="GO:0005739">
    <property type="term" value="C:mitochondrion"/>
    <property type="evidence" value="ECO:0007669"/>
    <property type="project" value="UniProtKB-SubCell"/>
</dbReference>
<dbReference type="EC" id="3.2.2.27" evidence="5"/>
<dbReference type="GO" id="GO:0004844">
    <property type="term" value="F:uracil DNA N-glycosylase activity"/>
    <property type="evidence" value="ECO:0007669"/>
    <property type="project" value="UniProtKB-UniRule"/>
</dbReference>
<keyword evidence="8" id="KW-1185">Reference proteome</keyword>
<dbReference type="OrthoDB" id="10031947at2759"/>
<dbReference type="GO" id="GO:0097510">
    <property type="term" value="P:base-excision repair, AP site formation via deaminated base removal"/>
    <property type="evidence" value="ECO:0007669"/>
    <property type="project" value="TreeGrafter"/>
</dbReference>
<evidence type="ECO:0000256" key="4">
    <source>
        <dbReference type="ARBA" id="ARBA00023204"/>
    </source>
</evidence>
<dbReference type="NCBIfam" id="NF003592">
    <property type="entry name" value="PRK05254.1-5"/>
    <property type="match status" value="1"/>
</dbReference>
<dbReference type="NCBIfam" id="NF003589">
    <property type="entry name" value="PRK05254.1-2"/>
    <property type="match status" value="1"/>
</dbReference>
<comment type="catalytic activity">
    <reaction evidence="5">
        <text>Hydrolyzes single-stranded DNA or mismatched double-stranded DNA and polynucleotides, releasing free uracil.</text>
        <dbReference type="EC" id="3.2.2.27"/>
    </reaction>
</comment>
<dbReference type="Proteomes" id="UP000801492">
    <property type="component" value="Unassembled WGS sequence"/>
</dbReference>
<dbReference type="PANTHER" id="PTHR11264">
    <property type="entry name" value="URACIL-DNA GLYCOSYLASE"/>
    <property type="match status" value="1"/>
</dbReference>
<comment type="caution">
    <text evidence="7">The sequence shown here is derived from an EMBL/GenBank/DDBJ whole genome shotgun (WGS) entry which is preliminary data.</text>
</comment>
<keyword evidence="5" id="KW-0496">Mitochondrion</keyword>
<keyword evidence="5" id="KW-0539">Nucleus</keyword>
<dbReference type="SUPFAM" id="SSF52141">
    <property type="entry name" value="Uracil-DNA glycosylase-like"/>
    <property type="match status" value="1"/>
</dbReference>
<gene>
    <name evidence="7" type="ORF">ILUMI_24103</name>
</gene>
<proteinExistence type="inferred from homology"/>
<dbReference type="EMBL" id="VTPC01090655">
    <property type="protein sequence ID" value="KAF2882100.1"/>
    <property type="molecule type" value="Genomic_DNA"/>
</dbReference>
<dbReference type="SMART" id="SM00986">
    <property type="entry name" value="UDG"/>
    <property type="match status" value="1"/>
</dbReference>
<comment type="function">
    <text evidence="5">Excises uracil residues from the DNA which can arise as a result of misincorporation of dUMP residues by DNA polymerase or due to deamination of cytosine.</text>
</comment>
<name>A0A8K0CE57_IGNLU</name>
<keyword evidence="2 5" id="KW-0227">DNA damage</keyword>
<dbReference type="InterPro" id="IPR005122">
    <property type="entry name" value="Uracil-DNA_glycosylase-like"/>
</dbReference>
<evidence type="ECO:0000256" key="1">
    <source>
        <dbReference type="ARBA" id="ARBA00008184"/>
    </source>
</evidence>
<dbReference type="Pfam" id="PF03167">
    <property type="entry name" value="UDG"/>
    <property type="match status" value="1"/>
</dbReference>
<evidence type="ECO:0000259" key="6">
    <source>
        <dbReference type="SMART" id="SM00986"/>
    </source>
</evidence>
<dbReference type="CDD" id="cd10027">
    <property type="entry name" value="UDG-F1-like"/>
    <property type="match status" value="1"/>
</dbReference>
<evidence type="ECO:0000256" key="3">
    <source>
        <dbReference type="ARBA" id="ARBA00022801"/>
    </source>
</evidence>
<sequence length="226" mass="26245">MDLVSYAKLKPGWVKFFDQELQQKYFVDLLENTKKAYERKVIYPPKDLLFNPFYTTDLPDIQVVILGQGPYHEPDQANGLAFSVNPGINVPPLLKNIFKEIERSLKITIDKRNGDLTRWSNQGVFLLNGVLTVESSLPRSCQYFNWQVFTDKVLTFISEKSSNVVFVLWGEFAKRKERLIKNSSKHLILKSGFPSPDSKNSFFYNNHFVLINEYLKKHGKKAIDFQ</sequence>
<reference evidence="7" key="1">
    <citation type="submission" date="2019-08" db="EMBL/GenBank/DDBJ databases">
        <title>The genome of the North American firefly Photinus pyralis.</title>
        <authorList>
            <consortium name="Photinus pyralis genome working group"/>
            <person name="Fallon T.R."/>
            <person name="Sander Lower S.E."/>
            <person name="Weng J.-K."/>
        </authorList>
    </citation>
    <scope>NUCLEOTIDE SEQUENCE</scope>
    <source>
        <strain evidence="7">TRF0915ILg1</strain>
        <tissue evidence="7">Whole body</tissue>
    </source>
</reference>
<evidence type="ECO:0000313" key="8">
    <source>
        <dbReference type="Proteomes" id="UP000801492"/>
    </source>
</evidence>
<dbReference type="InterPro" id="IPR002043">
    <property type="entry name" value="UDG_fam1"/>
</dbReference>